<keyword evidence="1" id="KW-0472">Membrane</keyword>
<evidence type="ECO:0000313" key="2">
    <source>
        <dbReference type="EMBL" id="MBC3930433.1"/>
    </source>
</evidence>
<gene>
    <name evidence="2" type="ORF">H8K43_02015</name>
</gene>
<protein>
    <submittedName>
        <fullName evidence="2">Uncharacterized protein</fullName>
    </submittedName>
</protein>
<keyword evidence="3" id="KW-1185">Reference proteome</keyword>
<keyword evidence="1" id="KW-0812">Transmembrane</keyword>
<organism evidence="2 3">
    <name type="scientific">Undibacterium curvum</name>
    <dbReference type="NCBI Taxonomy" id="2762294"/>
    <lineage>
        <taxon>Bacteria</taxon>
        <taxon>Pseudomonadati</taxon>
        <taxon>Pseudomonadota</taxon>
        <taxon>Betaproteobacteria</taxon>
        <taxon>Burkholderiales</taxon>
        <taxon>Oxalobacteraceae</taxon>
        <taxon>Undibacterium</taxon>
    </lineage>
</organism>
<dbReference type="EMBL" id="JACOGD010000001">
    <property type="protein sequence ID" value="MBC3930433.1"/>
    <property type="molecule type" value="Genomic_DNA"/>
</dbReference>
<dbReference type="Proteomes" id="UP000654304">
    <property type="component" value="Unassembled WGS sequence"/>
</dbReference>
<feature type="transmembrane region" description="Helical" evidence="1">
    <location>
        <begin position="74"/>
        <end position="90"/>
    </location>
</feature>
<dbReference type="RefSeq" id="WP_186902308.1">
    <property type="nucleotide sequence ID" value="NZ_JACOGD010000001.1"/>
</dbReference>
<accession>A0ABR7A156</accession>
<proteinExistence type="predicted"/>
<evidence type="ECO:0000313" key="3">
    <source>
        <dbReference type="Proteomes" id="UP000654304"/>
    </source>
</evidence>
<comment type="caution">
    <text evidence="2">The sequence shown here is derived from an EMBL/GenBank/DDBJ whole genome shotgun (WGS) entry which is preliminary data.</text>
</comment>
<evidence type="ECO:0000256" key="1">
    <source>
        <dbReference type="SAM" id="Phobius"/>
    </source>
</evidence>
<feature type="transmembrane region" description="Helical" evidence="1">
    <location>
        <begin position="12"/>
        <end position="41"/>
    </location>
</feature>
<name>A0ABR7A156_9BURK</name>
<sequence length="106" mass="11482">MNALNSNRRTDFIICVSQLSFAVLIGILALGVSVTALMHAVDPEHFGPWVSKTMFVFGGLEDPTMAREVLGDKIYLYAAAGALIAIPTIWEQSQAALKRFKQTAGV</sequence>
<keyword evidence="1" id="KW-1133">Transmembrane helix</keyword>
<reference evidence="2 3" key="1">
    <citation type="submission" date="2020-08" db="EMBL/GenBank/DDBJ databases">
        <title>Novel species isolated from subtropical streams in China.</title>
        <authorList>
            <person name="Lu H."/>
        </authorList>
    </citation>
    <scope>NUCLEOTIDE SEQUENCE [LARGE SCALE GENOMIC DNA]</scope>
    <source>
        <strain evidence="2 3">CY22W</strain>
    </source>
</reference>